<dbReference type="InterPro" id="IPR013658">
    <property type="entry name" value="SGL"/>
</dbReference>
<dbReference type="Pfam" id="PF08450">
    <property type="entry name" value="SGL"/>
    <property type="match status" value="1"/>
</dbReference>
<organism evidence="4 5">
    <name type="scientific">Nocardia otitidiscaviarum</name>
    <dbReference type="NCBI Taxonomy" id="1823"/>
    <lineage>
        <taxon>Bacteria</taxon>
        <taxon>Bacillati</taxon>
        <taxon>Actinomycetota</taxon>
        <taxon>Actinomycetes</taxon>
        <taxon>Mycobacteriales</taxon>
        <taxon>Nocardiaceae</taxon>
        <taxon>Nocardia</taxon>
    </lineage>
</organism>
<comment type="similarity">
    <text evidence="1">Belongs to the SMP-30/CGR1 family.</text>
</comment>
<sequence length="406" mass="41603">MTTGCRPWAAAVSAALIPAAPEPTTRTSTTRSAVSASEPEIFTTVLSDLVRAEGYPPVTSRANRAARPVGRAARLTAGRTVRTGEHRSMERNRGIAATGALARAAVRLSVAAGVAALATTVAITPAGAEPAGCAAVTTTALPLRIPVLDWAESIGVDARGDIWVGRMYRNAVERYSPSGELTATVPVAFPGAIAFGPDGLLYVNTGNAPFSALTRSGGVVRLDPTAAGPRPEPFVSGLGMANGADFDAAGNLYVGDTTAGVIRIRPDGTVDTAWTERAPKTVSAAGLAVNGIAVHGDSVYVTIMSSPAARVLRVPLDDPGRPTVAADLAATPFTAPALPDDLTVGPDGRLYVATTSGHLVRLDPDTHTTCTVLTGEPMTAVTTVPDSDRELLVSTESGTVLRVRLG</sequence>
<protein>
    <recommendedName>
        <fullName evidence="3">SMP-30/Gluconolactonase/LRE-like region domain-containing protein</fullName>
    </recommendedName>
</protein>
<reference evidence="4 5" key="1">
    <citation type="submission" date="2019-07" db="EMBL/GenBank/DDBJ databases">
        <title>Complete Genome Sequence and Methylome Analysis of Nocardia otitidis-caviarum NEB252.</title>
        <authorList>
            <person name="Fomenkov A."/>
            <person name="Anton B.P."/>
            <person name="Vincze T."/>
            <person name="Roberts R.J."/>
        </authorList>
    </citation>
    <scope>NUCLEOTIDE SEQUENCE [LARGE SCALE GENOMIC DNA]</scope>
    <source>
        <strain evidence="4 5">NEB252</strain>
    </source>
</reference>
<dbReference type="KEGG" id="nod:FOH10_05050"/>
<keyword evidence="2" id="KW-0378">Hydrolase</keyword>
<dbReference type="AlphaFoldDB" id="A0A516NH20"/>
<accession>A0A516NH20</accession>
<dbReference type="EMBL" id="CP041695">
    <property type="protein sequence ID" value="QDP78200.1"/>
    <property type="molecule type" value="Genomic_DNA"/>
</dbReference>
<dbReference type="InterPro" id="IPR011042">
    <property type="entry name" value="6-blade_b-propeller_TolB-like"/>
</dbReference>
<proteinExistence type="inferred from homology"/>
<evidence type="ECO:0000256" key="2">
    <source>
        <dbReference type="ARBA" id="ARBA00022801"/>
    </source>
</evidence>
<feature type="domain" description="SMP-30/Gluconolactonase/LRE-like region" evidence="3">
    <location>
        <begin position="242"/>
        <end position="394"/>
    </location>
</feature>
<evidence type="ECO:0000256" key="1">
    <source>
        <dbReference type="ARBA" id="ARBA00008853"/>
    </source>
</evidence>
<dbReference type="Gene3D" id="2.120.10.30">
    <property type="entry name" value="TolB, C-terminal domain"/>
    <property type="match status" value="1"/>
</dbReference>
<dbReference type="PANTHER" id="PTHR47572">
    <property type="entry name" value="LIPOPROTEIN-RELATED"/>
    <property type="match status" value="1"/>
</dbReference>
<dbReference type="GO" id="GO:0016787">
    <property type="term" value="F:hydrolase activity"/>
    <property type="evidence" value="ECO:0007669"/>
    <property type="project" value="UniProtKB-KW"/>
</dbReference>
<dbReference type="Proteomes" id="UP000317039">
    <property type="component" value="Chromosome"/>
</dbReference>
<name>A0A516NH20_9NOCA</name>
<gene>
    <name evidence="4" type="ORF">FOH10_05050</name>
</gene>
<dbReference type="SUPFAM" id="SSF63829">
    <property type="entry name" value="Calcium-dependent phosphotriesterase"/>
    <property type="match status" value="1"/>
</dbReference>
<dbReference type="PANTHER" id="PTHR47572:SF4">
    <property type="entry name" value="LACTONASE DRP35"/>
    <property type="match status" value="1"/>
</dbReference>
<evidence type="ECO:0000313" key="5">
    <source>
        <dbReference type="Proteomes" id="UP000317039"/>
    </source>
</evidence>
<evidence type="ECO:0000313" key="4">
    <source>
        <dbReference type="EMBL" id="QDP78200.1"/>
    </source>
</evidence>
<dbReference type="InterPro" id="IPR051262">
    <property type="entry name" value="SMP-30/CGR1_Lactonase"/>
</dbReference>
<evidence type="ECO:0000259" key="3">
    <source>
        <dbReference type="Pfam" id="PF08450"/>
    </source>
</evidence>